<dbReference type="Proteomes" id="UP000236919">
    <property type="component" value="Unassembled WGS sequence"/>
</dbReference>
<organism evidence="3 4">
    <name type="scientific">Bosea psychrotolerans</name>
    <dbReference type="NCBI Taxonomy" id="1871628"/>
    <lineage>
        <taxon>Bacteria</taxon>
        <taxon>Pseudomonadati</taxon>
        <taxon>Pseudomonadota</taxon>
        <taxon>Alphaproteobacteria</taxon>
        <taxon>Hyphomicrobiales</taxon>
        <taxon>Boseaceae</taxon>
        <taxon>Bosea</taxon>
    </lineage>
</organism>
<evidence type="ECO:0000313" key="3">
    <source>
        <dbReference type="EMBL" id="POR53090.1"/>
    </source>
</evidence>
<dbReference type="RefSeq" id="WP_103717625.1">
    <property type="nucleotide sequence ID" value="NZ_PQFZ01000004.1"/>
</dbReference>
<dbReference type="EMBL" id="PQFZ01000004">
    <property type="protein sequence ID" value="POR53090.1"/>
    <property type="molecule type" value="Genomic_DNA"/>
</dbReference>
<name>A0A2S4MEA3_9HYPH</name>
<keyword evidence="2" id="KW-0732">Signal</keyword>
<dbReference type="AlphaFoldDB" id="A0A2S4MEA3"/>
<gene>
    <name evidence="3" type="ORF">CYD53_10465</name>
</gene>
<feature type="chain" id="PRO_5015616238" evidence="2">
    <location>
        <begin position="37"/>
        <end position="92"/>
    </location>
</feature>
<sequence length="92" mass="9188">MVSSSNARSIPRRSGQACGIAACLLGLLSVPSLSFAQGVQDVCPKGYSIFQTVCLNDVTGDVVNQSHGKGAGAIPSPASNPDKTSAPVKSGG</sequence>
<comment type="caution">
    <text evidence="3">The sequence shown here is derived from an EMBL/GenBank/DDBJ whole genome shotgun (WGS) entry which is preliminary data.</text>
</comment>
<accession>A0A2S4MEA3</accession>
<feature type="signal peptide" evidence="2">
    <location>
        <begin position="1"/>
        <end position="36"/>
    </location>
</feature>
<evidence type="ECO:0000256" key="2">
    <source>
        <dbReference type="SAM" id="SignalP"/>
    </source>
</evidence>
<proteinExistence type="predicted"/>
<evidence type="ECO:0000256" key="1">
    <source>
        <dbReference type="SAM" id="MobiDB-lite"/>
    </source>
</evidence>
<feature type="region of interest" description="Disordered" evidence="1">
    <location>
        <begin position="66"/>
        <end position="92"/>
    </location>
</feature>
<protein>
    <submittedName>
        <fullName evidence="3">Uncharacterized protein</fullName>
    </submittedName>
</protein>
<keyword evidence="4" id="KW-1185">Reference proteome</keyword>
<evidence type="ECO:0000313" key="4">
    <source>
        <dbReference type="Proteomes" id="UP000236919"/>
    </source>
</evidence>
<reference evidence="3 4" key="1">
    <citation type="submission" date="2018-01" db="EMBL/GenBank/DDBJ databases">
        <title>Genomic Encyclopedia of Type Strains, Phase III (KMG-III): the genomes of soil and plant-associated and newly described type strains.</title>
        <authorList>
            <person name="Whitman W."/>
        </authorList>
    </citation>
    <scope>NUCLEOTIDE SEQUENCE [LARGE SCALE GENOMIC DNA]</scope>
    <source>
        <strain evidence="3 4">1131</strain>
    </source>
</reference>